<dbReference type="InterPro" id="IPR004358">
    <property type="entry name" value="Sig_transdc_His_kin-like_C"/>
</dbReference>
<gene>
    <name evidence="14" type="ORF">M3P21_06975</name>
</gene>
<dbReference type="Pfam" id="PF00672">
    <property type="entry name" value="HAMP"/>
    <property type="match status" value="1"/>
</dbReference>
<keyword evidence="10 11" id="KW-0472">Membrane</keyword>
<keyword evidence="5" id="KW-0808">Transferase</keyword>
<dbReference type="InterPro" id="IPR003661">
    <property type="entry name" value="HisK_dim/P_dom"/>
</dbReference>
<evidence type="ECO:0000256" key="8">
    <source>
        <dbReference type="ARBA" id="ARBA00022989"/>
    </source>
</evidence>
<proteinExistence type="predicted"/>
<evidence type="ECO:0000256" key="9">
    <source>
        <dbReference type="ARBA" id="ARBA00023012"/>
    </source>
</evidence>
<dbReference type="RefSeq" id="WP_249707998.1">
    <property type="nucleotide sequence ID" value="NZ_JAMFMB010000006.1"/>
</dbReference>
<dbReference type="InterPro" id="IPR005467">
    <property type="entry name" value="His_kinase_dom"/>
</dbReference>
<protein>
    <recommendedName>
        <fullName evidence="3">histidine kinase</fullName>
        <ecNumber evidence="3">2.7.13.3</ecNumber>
    </recommendedName>
</protein>
<evidence type="ECO:0000313" key="14">
    <source>
        <dbReference type="EMBL" id="MCL6283271.1"/>
    </source>
</evidence>
<keyword evidence="15" id="KW-1185">Reference proteome</keyword>
<evidence type="ECO:0000256" key="10">
    <source>
        <dbReference type="ARBA" id="ARBA00023136"/>
    </source>
</evidence>
<evidence type="ECO:0000256" key="1">
    <source>
        <dbReference type="ARBA" id="ARBA00000085"/>
    </source>
</evidence>
<dbReference type="PROSITE" id="PS50109">
    <property type="entry name" value="HIS_KIN"/>
    <property type="match status" value="1"/>
</dbReference>
<dbReference type="SMART" id="SM00387">
    <property type="entry name" value="HATPase_c"/>
    <property type="match status" value="1"/>
</dbReference>
<feature type="domain" description="HAMP" evidence="13">
    <location>
        <begin position="187"/>
        <end position="238"/>
    </location>
</feature>
<keyword evidence="7 14" id="KW-0418">Kinase</keyword>
<evidence type="ECO:0000256" key="5">
    <source>
        <dbReference type="ARBA" id="ARBA00022679"/>
    </source>
</evidence>
<dbReference type="Pfam" id="PF08521">
    <property type="entry name" value="2CSK_N"/>
    <property type="match status" value="1"/>
</dbReference>
<keyword evidence="4" id="KW-0597">Phosphoprotein</keyword>
<feature type="transmembrane region" description="Helical" evidence="11">
    <location>
        <begin position="15"/>
        <end position="38"/>
    </location>
</feature>
<dbReference type="Pfam" id="PF02518">
    <property type="entry name" value="HATPase_c"/>
    <property type="match status" value="1"/>
</dbReference>
<dbReference type="EMBL" id="JAMFMB010000006">
    <property type="protein sequence ID" value="MCL6283271.1"/>
    <property type="molecule type" value="Genomic_DNA"/>
</dbReference>
<organism evidence="14 15">
    <name type="scientific">Ruegeria spongiae</name>
    <dbReference type="NCBI Taxonomy" id="2942209"/>
    <lineage>
        <taxon>Bacteria</taxon>
        <taxon>Pseudomonadati</taxon>
        <taxon>Pseudomonadota</taxon>
        <taxon>Alphaproteobacteria</taxon>
        <taxon>Rhodobacterales</taxon>
        <taxon>Roseobacteraceae</taxon>
        <taxon>Ruegeria</taxon>
    </lineage>
</organism>
<dbReference type="PRINTS" id="PR00344">
    <property type="entry name" value="BCTRLSENSOR"/>
</dbReference>
<keyword evidence="6 11" id="KW-0812">Transmembrane</keyword>
<dbReference type="InterPro" id="IPR050428">
    <property type="entry name" value="TCS_sensor_his_kinase"/>
</dbReference>
<evidence type="ECO:0000256" key="6">
    <source>
        <dbReference type="ARBA" id="ARBA00022692"/>
    </source>
</evidence>
<keyword evidence="8 11" id="KW-1133">Transmembrane helix</keyword>
<dbReference type="InterPro" id="IPR003594">
    <property type="entry name" value="HATPase_dom"/>
</dbReference>
<evidence type="ECO:0000259" key="12">
    <source>
        <dbReference type="PROSITE" id="PS50109"/>
    </source>
</evidence>
<dbReference type="Gene3D" id="1.10.287.130">
    <property type="match status" value="1"/>
</dbReference>
<feature type="domain" description="Histidine kinase" evidence="12">
    <location>
        <begin position="246"/>
        <end position="457"/>
    </location>
</feature>
<dbReference type="InterPro" id="IPR036097">
    <property type="entry name" value="HisK_dim/P_sf"/>
</dbReference>
<dbReference type="Gene3D" id="3.30.565.10">
    <property type="entry name" value="Histidine kinase-like ATPase, C-terminal domain"/>
    <property type="match status" value="1"/>
</dbReference>
<reference evidence="14" key="1">
    <citation type="submission" date="2022-05" db="EMBL/GenBank/DDBJ databases">
        <authorList>
            <person name="Park J.-S."/>
        </authorList>
    </citation>
    <scope>NUCLEOTIDE SEQUENCE</scope>
    <source>
        <strain evidence="14">2012CJ41-6</strain>
    </source>
</reference>
<comment type="catalytic activity">
    <reaction evidence="1">
        <text>ATP + protein L-histidine = ADP + protein N-phospho-L-histidine.</text>
        <dbReference type="EC" id="2.7.13.3"/>
    </reaction>
</comment>
<evidence type="ECO:0000256" key="4">
    <source>
        <dbReference type="ARBA" id="ARBA00022553"/>
    </source>
</evidence>
<evidence type="ECO:0000256" key="7">
    <source>
        <dbReference type="ARBA" id="ARBA00022777"/>
    </source>
</evidence>
<accession>A0ABT0Q077</accession>
<sequence>MSRAAQVSGSIRRRLIGQLVLGSAVLAAVLVLLVINLARNVAQDTQDSILMASVTSILDTMTVRDGEISVDLPYAALSMLGNVSEDRVFYRILADGQLLTGYDDLPDPGAPGREGGYVTAPYAETEIRMATAERRLSVGGTPIMVTVSVAQTRQGLMQTLAQVSRVGGAVGVGFFVLAALLAVLTTQSGLRPLRDLAGAVSRRGPKDLRPVKGPVPQEMAPLVTSLNSFIDRLRYSLSRSEDFIAEAAHRVRTPLFTVRTQAEIALRRVERPENRAAIKEMIRALDESSRAAGQLLDHAMVTFRTDHLEKEKVRLDELAEELVDRLRPVADLRDIGLSTQSAGNPVVQGDAVLIENALRNVLDNAIKYSATDSDVAMRIGQQGGQSFIEVRDHAGGFPEGALHRMTERFARGDNAGGTVGSGLGLTIAREVLEAHGGRLTLENKGDGACVTLWFPAS</sequence>
<dbReference type="InterPro" id="IPR003660">
    <property type="entry name" value="HAMP_dom"/>
</dbReference>
<evidence type="ECO:0000256" key="2">
    <source>
        <dbReference type="ARBA" id="ARBA00004370"/>
    </source>
</evidence>
<dbReference type="EC" id="2.7.13.3" evidence="3"/>
<dbReference type="InterPro" id="IPR036890">
    <property type="entry name" value="HATPase_C_sf"/>
</dbReference>
<keyword evidence="9" id="KW-0902">Two-component regulatory system</keyword>
<dbReference type="Proteomes" id="UP001203880">
    <property type="component" value="Unassembled WGS sequence"/>
</dbReference>
<comment type="subcellular location">
    <subcellularLocation>
        <location evidence="2">Membrane</location>
    </subcellularLocation>
</comment>
<dbReference type="InterPro" id="IPR013727">
    <property type="entry name" value="2CSK_N"/>
</dbReference>
<evidence type="ECO:0000256" key="11">
    <source>
        <dbReference type="SAM" id="Phobius"/>
    </source>
</evidence>
<evidence type="ECO:0000313" key="15">
    <source>
        <dbReference type="Proteomes" id="UP001203880"/>
    </source>
</evidence>
<dbReference type="GO" id="GO:0016301">
    <property type="term" value="F:kinase activity"/>
    <property type="evidence" value="ECO:0007669"/>
    <property type="project" value="UniProtKB-KW"/>
</dbReference>
<evidence type="ECO:0000259" key="13">
    <source>
        <dbReference type="PROSITE" id="PS50885"/>
    </source>
</evidence>
<dbReference type="CDD" id="cd00082">
    <property type="entry name" value="HisKA"/>
    <property type="match status" value="1"/>
</dbReference>
<dbReference type="PANTHER" id="PTHR45436">
    <property type="entry name" value="SENSOR HISTIDINE KINASE YKOH"/>
    <property type="match status" value="1"/>
</dbReference>
<name>A0ABT0Q077_9RHOB</name>
<evidence type="ECO:0000256" key="3">
    <source>
        <dbReference type="ARBA" id="ARBA00012438"/>
    </source>
</evidence>
<dbReference type="SUPFAM" id="SSF55874">
    <property type="entry name" value="ATPase domain of HSP90 chaperone/DNA topoisomerase II/histidine kinase"/>
    <property type="match status" value="1"/>
</dbReference>
<dbReference type="PROSITE" id="PS50885">
    <property type="entry name" value="HAMP"/>
    <property type="match status" value="1"/>
</dbReference>
<dbReference type="CDD" id="cd00075">
    <property type="entry name" value="HATPase"/>
    <property type="match status" value="1"/>
</dbReference>
<feature type="transmembrane region" description="Helical" evidence="11">
    <location>
        <begin position="163"/>
        <end position="184"/>
    </location>
</feature>
<dbReference type="SUPFAM" id="SSF47384">
    <property type="entry name" value="Homodimeric domain of signal transducing histidine kinase"/>
    <property type="match status" value="1"/>
</dbReference>
<comment type="caution">
    <text evidence="14">The sequence shown here is derived from an EMBL/GenBank/DDBJ whole genome shotgun (WGS) entry which is preliminary data.</text>
</comment>
<dbReference type="PANTHER" id="PTHR45436:SF1">
    <property type="entry name" value="SENSOR PROTEIN QSEC"/>
    <property type="match status" value="1"/>
</dbReference>